<dbReference type="InterPro" id="IPR029058">
    <property type="entry name" value="AB_hydrolase_fold"/>
</dbReference>
<feature type="compositionally biased region" description="Polar residues" evidence="2">
    <location>
        <begin position="358"/>
        <end position="370"/>
    </location>
</feature>
<dbReference type="Proteomes" id="UP000325286">
    <property type="component" value="Chromosome"/>
</dbReference>
<dbReference type="PANTHER" id="PTHR22946">
    <property type="entry name" value="DIENELACTONE HYDROLASE DOMAIN-CONTAINING PROTEIN-RELATED"/>
    <property type="match status" value="1"/>
</dbReference>
<name>A0A5B9QS12_9BACT</name>
<dbReference type="GO" id="GO:0006508">
    <property type="term" value="P:proteolysis"/>
    <property type="evidence" value="ECO:0007669"/>
    <property type="project" value="InterPro"/>
</dbReference>
<feature type="chain" id="PRO_5023142775" evidence="3">
    <location>
        <begin position="23"/>
        <end position="370"/>
    </location>
</feature>
<dbReference type="Pfam" id="PF00326">
    <property type="entry name" value="Peptidase_S9"/>
    <property type="match status" value="1"/>
</dbReference>
<feature type="compositionally biased region" description="Basic residues" evidence="2">
    <location>
        <begin position="340"/>
        <end position="354"/>
    </location>
</feature>
<dbReference type="PROSITE" id="PS51257">
    <property type="entry name" value="PROKAR_LIPOPROTEIN"/>
    <property type="match status" value="1"/>
</dbReference>
<reference evidence="5 6" key="1">
    <citation type="submission" date="2019-08" db="EMBL/GenBank/DDBJ databases">
        <title>Deep-cultivation of Planctomycetes and their phenomic and genomic characterization uncovers novel biology.</title>
        <authorList>
            <person name="Wiegand S."/>
            <person name="Jogler M."/>
            <person name="Boedeker C."/>
            <person name="Pinto D."/>
            <person name="Vollmers J."/>
            <person name="Rivas-Marin E."/>
            <person name="Kohn T."/>
            <person name="Peeters S.H."/>
            <person name="Heuer A."/>
            <person name="Rast P."/>
            <person name="Oberbeckmann S."/>
            <person name="Bunk B."/>
            <person name="Jeske O."/>
            <person name="Meyerdierks A."/>
            <person name="Storesund J.E."/>
            <person name="Kallscheuer N."/>
            <person name="Luecker S."/>
            <person name="Lage O.M."/>
            <person name="Pohl T."/>
            <person name="Merkel B.J."/>
            <person name="Hornburger P."/>
            <person name="Mueller R.-W."/>
            <person name="Bruemmer F."/>
            <person name="Labrenz M."/>
            <person name="Spormann A.M."/>
            <person name="Op den Camp H."/>
            <person name="Overmann J."/>
            <person name="Amann R."/>
            <person name="Jetten M.S.M."/>
            <person name="Mascher T."/>
            <person name="Medema M.H."/>
            <person name="Devos D.P."/>
            <person name="Kaster A.-K."/>
            <person name="Ovreas L."/>
            <person name="Rohde M."/>
            <person name="Galperin M.Y."/>
            <person name="Jogler C."/>
        </authorList>
    </citation>
    <scope>NUCLEOTIDE SEQUENCE [LARGE SCALE GENOMIC DNA]</scope>
    <source>
        <strain evidence="5 6">UC8</strain>
    </source>
</reference>
<organism evidence="5 6">
    <name type="scientific">Roseimaritima ulvae</name>
    <dbReference type="NCBI Taxonomy" id="980254"/>
    <lineage>
        <taxon>Bacteria</taxon>
        <taxon>Pseudomonadati</taxon>
        <taxon>Planctomycetota</taxon>
        <taxon>Planctomycetia</taxon>
        <taxon>Pirellulales</taxon>
        <taxon>Pirellulaceae</taxon>
        <taxon>Roseimaritima</taxon>
    </lineage>
</organism>
<dbReference type="InterPro" id="IPR050261">
    <property type="entry name" value="FrsA_esterase"/>
</dbReference>
<evidence type="ECO:0000259" key="4">
    <source>
        <dbReference type="Pfam" id="PF00326"/>
    </source>
</evidence>
<dbReference type="GO" id="GO:0052689">
    <property type="term" value="F:carboxylic ester hydrolase activity"/>
    <property type="evidence" value="ECO:0007669"/>
    <property type="project" value="UniProtKB-ARBA"/>
</dbReference>
<proteinExistence type="predicted"/>
<evidence type="ECO:0000313" key="5">
    <source>
        <dbReference type="EMBL" id="QEG41887.1"/>
    </source>
</evidence>
<dbReference type="KEGG" id="rul:UC8_39150"/>
<evidence type="ECO:0000256" key="2">
    <source>
        <dbReference type="SAM" id="MobiDB-lite"/>
    </source>
</evidence>
<sequence precursor="true">MSRFIFSLSVLLGIASLGCVDANRVASPSEQRDLFDLPTGPTPAVKEVFARPANGYRRYHQKNYEFVLTSDQPGYTGRQFKTLIPDVSSGTQVPCLFYNPAGATAFNGKSAGTAEIDPMLPYVKAGFAVVIYGTDGGTVEITERTSIRSLAKQAEQYANAHAGLINARHAVDFVLQEFSQIDAQRLYTIGHSSGGKQALLVAAADSRIAGCVAWAPACQVSKDEQELLQKLGRARRSLSVSMLDQSDPMRFAARIKVPLLLVHSASDEIVSSADVLGFGERVPGADVLAVPSQNHFDIPDVAQTLTQKWLARLATAEGQTLAAANPASTANDVRPVSNRKSNRRTTTRGRHSSRQGKSDTPSIQSNPFAN</sequence>
<gene>
    <name evidence="5" type="ORF">UC8_39150</name>
</gene>
<evidence type="ECO:0000256" key="1">
    <source>
        <dbReference type="ARBA" id="ARBA00022801"/>
    </source>
</evidence>
<dbReference type="RefSeq" id="WP_068139765.1">
    <property type="nucleotide sequence ID" value="NZ_CP042914.1"/>
</dbReference>
<dbReference type="AlphaFoldDB" id="A0A5B9QS12"/>
<keyword evidence="6" id="KW-1185">Reference proteome</keyword>
<dbReference type="PANTHER" id="PTHR22946:SF9">
    <property type="entry name" value="POLYKETIDE TRANSFERASE AF380"/>
    <property type="match status" value="1"/>
</dbReference>
<dbReference type="EMBL" id="CP042914">
    <property type="protein sequence ID" value="QEG41887.1"/>
    <property type="molecule type" value="Genomic_DNA"/>
</dbReference>
<evidence type="ECO:0000313" key="6">
    <source>
        <dbReference type="Proteomes" id="UP000325286"/>
    </source>
</evidence>
<feature type="signal peptide" evidence="3">
    <location>
        <begin position="1"/>
        <end position="22"/>
    </location>
</feature>
<keyword evidence="1 5" id="KW-0378">Hydrolase</keyword>
<keyword evidence="3" id="KW-0732">Signal</keyword>
<feature type="domain" description="Peptidase S9 prolyl oligopeptidase catalytic" evidence="4">
    <location>
        <begin position="170"/>
        <end position="273"/>
    </location>
</feature>
<dbReference type="Gene3D" id="3.40.50.1820">
    <property type="entry name" value="alpha/beta hydrolase"/>
    <property type="match status" value="1"/>
</dbReference>
<feature type="region of interest" description="Disordered" evidence="2">
    <location>
        <begin position="322"/>
        <end position="370"/>
    </location>
</feature>
<dbReference type="SUPFAM" id="SSF53474">
    <property type="entry name" value="alpha/beta-Hydrolases"/>
    <property type="match status" value="1"/>
</dbReference>
<dbReference type="InterPro" id="IPR001375">
    <property type="entry name" value="Peptidase_S9_cat"/>
</dbReference>
<protein>
    <submittedName>
        <fullName evidence="5">Alpha/beta hydrolase family protein</fullName>
    </submittedName>
</protein>
<accession>A0A5B9QS12</accession>
<dbReference type="GO" id="GO:0008236">
    <property type="term" value="F:serine-type peptidase activity"/>
    <property type="evidence" value="ECO:0007669"/>
    <property type="project" value="InterPro"/>
</dbReference>
<evidence type="ECO:0000256" key="3">
    <source>
        <dbReference type="SAM" id="SignalP"/>
    </source>
</evidence>